<keyword evidence="1" id="KW-1133">Transmembrane helix</keyword>
<sequence length="178" mass="20604">MIKYKTYNYNTNTISNNMLPSVPYQQNINSTNYNTKPEQYLMSSQYSTLDPKIVSYVSIGASVISCGLKIFSYLYNPNRRYVEETFIRKNHEVTVIRDIITKLFASKANFYDQERNINSTKNALNLGADIFSGLSYICNNYCTNNLINHNNYIPYLQNGYNLNLIGYDYFGNPVYGMN</sequence>
<dbReference type="Proteomes" id="UP000011663">
    <property type="component" value="Unassembled WGS sequence"/>
</dbReference>
<protein>
    <submittedName>
        <fullName evidence="2">Uncharacterized protein</fullName>
    </submittedName>
</protein>
<evidence type="ECO:0000313" key="2">
    <source>
        <dbReference type="EMBL" id="EKV56542.1"/>
    </source>
</evidence>
<name>A0A2U4EYH9_9SPIR</name>
<evidence type="ECO:0000256" key="1">
    <source>
        <dbReference type="SAM" id="Phobius"/>
    </source>
</evidence>
<feature type="transmembrane region" description="Helical" evidence="1">
    <location>
        <begin position="53"/>
        <end position="75"/>
    </location>
</feature>
<dbReference type="STRING" id="1289135.A966_09516"/>
<dbReference type="EMBL" id="ALNZ01000029">
    <property type="protein sequence ID" value="EKV56542.1"/>
    <property type="molecule type" value="Genomic_DNA"/>
</dbReference>
<accession>A0A2U4EYH9</accession>
<proteinExistence type="predicted"/>
<comment type="caution">
    <text evidence="2">The sequence shown here is derived from an EMBL/GenBank/DDBJ whole genome shotgun (WGS) entry which is preliminary data.</text>
</comment>
<evidence type="ECO:0000313" key="3">
    <source>
        <dbReference type="Proteomes" id="UP000011663"/>
    </source>
</evidence>
<keyword evidence="1" id="KW-0472">Membrane</keyword>
<gene>
    <name evidence="2" type="ORF">A966_09516</name>
</gene>
<organism evidence="2 3">
    <name type="scientific">Brachyspira hampsonii 30446</name>
    <dbReference type="NCBI Taxonomy" id="1289135"/>
    <lineage>
        <taxon>Bacteria</taxon>
        <taxon>Pseudomonadati</taxon>
        <taxon>Spirochaetota</taxon>
        <taxon>Spirochaetia</taxon>
        <taxon>Brachyspirales</taxon>
        <taxon>Brachyspiraceae</taxon>
        <taxon>Brachyspira</taxon>
    </lineage>
</organism>
<keyword evidence="1" id="KW-0812">Transmembrane</keyword>
<reference evidence="2 3" key="1">
    <citation type="submission" date="2012-07" db="EMBL/GenBank/DDBJ databases">
        <title>Genome sequence of Brachyspira sp. 30446, isolated from a pig with mucohaemorrhagic colitis.</title>
        <authorList>
            <person name="Rubin J.E."/>
            <person name="Fernando C."/>
            <person name="Harding J.C.S."/>
            <person name="Hill J.E."/>
        </authorList>
    </citation>
    <scope>NUCLEOTIDE SEQUENCE [LARGE SCALE GENOMIC DNA]</scope>
    <source>
        <strain evidence="2 3">30446</strain>
    </source>
</reference>
<dbReference type="AlphaFoldDB" id="A0A2U4EYH9"/>